<feature type="region of interest" description="Disordered" evidence="1">
    <location>
        <begin position="147"/>
        <end position="183"/>
    </location>
</feature>
<organism evidence="3 4">
    <name type="scientific">Roseomonas elaeocarpi</name>
    <dbReference type="NCBI Taxonomy" id="907779"/>
    <lineage>
        <taxon>Bacteria</taxon>
        <taxon>Pseudomonadati</taxon>
        <taxon>Pseudomonadota</taxon>
        <taxon>Alphaproteobacteria</taxon>
        <taxon>Acetobacterales</taxon>
        <taxon>Roseomonadaceae</taxon>
        <taxon>Roseomonas</taxon>
    </lineage>
</organism>
<dbReference type="Proteomes" id="UP001589865">
    <property type="component" value="Unassembled WGS sequence"/>
</dbReference>
<dbReference type="NCBIfam" id="NF047650">
    <property type="entry name" value="lipo_NMCC_0638"/>
    <property type="match status" value="1"/>
</dbReference>
<comment type="caution">
    <text evidence="3">The sequence shown here is derived from an EMBL/GenBank/DDBJ whole genome shotgun (WGS) entry which is preliminary data.</text>
</comment>
<protein>
    <recommendedName>
        <fullName evidence="5">Lipoprotein</fullName>
    </recommendedName>
</protein>
<name>A0ABV6JUV3_9PROT</name>
<proteinExistence type="predicted"/>
<feature type="chain" id="PRO_5045612397" description="Lipoprotein" evidence="2">
    <location>
        <begin position="18"/>
        <end position="183"/>
    </location>
</feature>
<feature type="signal peptide" evidence="2">
    <location>
        <begin position="1"/>
        <end position="17"/>
    </location>
</feature>
<gene>
    <name evidence="3" type="ORF">ACFFGY_14750</name>
</gene>
<dbReference type="EMBL" id="JBHLUN010000010">
    <property type="protein sequence ID" value="MFC0409508.1"/>
    <property type="molecule type" value="Genomic_DNA"/>
</dbReference>
<dbReference type="RefSeq" id="WP_377045260.1">
    <property type="nucleotide sequence ID" value="NZ_JBHLUN010000010.1"/>
</dbReference>
<feature type="compositionally biased region" description="Polar residues" evidence="1">
    <location>
        <begin position="173"/>
        <end position="183"/>
    </location>
</feature>
<evidence type="ECO:0000313" key="3">
    <source>
        <dbReference type="EMBL" id="MFC0409508.1"/>
    </source>
</evidence>
<evidence type="ECO:0008006" key="5">
    <source>
        <dbReference type="Google" id="ProtNLM"/>
    </source>
</evidence>
<evidence type="ECO:0000256" key="1">
    <source>
        <dbReference type="SAM" id="MobiDB-lite"/>
    </source>
</evidence>
<sequence length="183" mass="20153">MLLLVLNLAGWTPPAAAQPAVDPVAAFGSVCSDLNNEENLRRQAEAQGFQPAPAATATQILRGERGSVWYRQSPNGTTILISRPGQHRCEMGLQRADGAEAERQFVKLAEGIGRPEVAVTREIDREFQQDGRTYRQILYRLASRVRHPNQPDRAMTYTGSQSTPAPGKPQVLMSMQMTQPKGQ</sequence>
<evidence type="ECO:0000313" key="4">
    <source>
        <dbReference type="Proteomes" id="UP001589865"/>
    </source>
</evidence>
<evidence type="ECO:0000256" key="2">
    <source>
        <dbReference type="SAM" id="SignalP"/>
    </source>
</evidence>
<keyword evidence="2" id="KW-0732">Signal</keyword>
<accession>A0ABV6JUV3</accession>
<keyword evidence="4" id="KW-1185">Reference proteome</keyword>
<reference evidence="3 4" key="1">
    <citation type="submission" date="2024-09" db="EMBL/GenBank/DDBJ databases">
        <authorList>
            <person name="Sun Q."/>
            <person name="Mori K."/>
        </authorList>
    </citation>
    <scope>NUCLEOTIDE SEQUENCE [LARGE SCALE GENOMIC DNA]</scope>
    <source>
        <strain evidence="3 4">TBRC 5777</strain>
    </source>
</reference>